<protein>
    <submittedName>
        <fullName evidence="5">GntR family glv operon transcriptional regulator</fullName>
    </submittedName>
</protein>
<evidence type="ECO:0000313" key="6">
    <source>
        <dbReference type="Proteomes" id="UP000585721"/>
    </source>
</evidence>
<dbReference type="CDD" id="cd07377">
    <property type="entry name" value="WHTH_GntR"/>
    <property type="match status" value="1"/>
</dbReference>
<dbReference type="SMART" id="SM00866">
    <property type="entry name" value="UTRA"/>
    <property type="match status" value="1"/>
</dbReference>
<keyword evidence="1" id="KW-0805">Transcription regulation</keyword>
<dbReference type="Proteomes" id="UP000585721">
    <property type="component" value="Unassembled WGS sequence"/>
</dbReference>
<proteinExistence type="predicted"/>
<keyword evidence="3" id="KW-0804">Transcription</keyword>
<dbReference type="GO" id="GO:0003700">
    <property type="term" value="F:DNA-binding transcription factor activity"/>
    <property type="evidence" value="ECO:0007669"/>
    <property type="project" value="InterPro"/>
</dbReference>
<dbReference type="RefSeq" id="WP_188026015.1">
    <property type="nucleotide sequence ID" value="NZ_JACHGR010000003.1"/>
</dbReference>
<comment type="caution">
    <text evidence="5">The sequence shown here is derived from an EMBL/GenBank/DDBJ whole genome shotgun (WGS) entry which is preliminary data.</text>
</comment>
<organism evidence="5 6">
    <name type="scientific">Tolumonas osonensis</name>
    <dbReference type="NCBI Taxonomy" id="675874"/>
    <lineage>
        <taxon>Bacteria</taxon>
        <taxon>Pseudomonadati</taxon>
        <taxon>Pseudomonadota</taxon>
        <taxon>Gammaproteobacteria</taxon>
        <taxon>Aeromonadales</taxon>
        <taxon>Aeromonadaceae</taxon>
        <taxon>Tolumonas</taxon>
    </lineage>
</organism>
<dbReference type="EMBL" id="JACHGR010000003">
    <property type="protein sequence ID" value="MBB6055245.1"/>
    <property type="molecule type" value="Genomic_DNA"/>
</dbReference>
<dbReference type="InterPro" id="IPR028978">
    <property type="entry name" value="Chorismate_lyase_/UTRA_dom_sf"/>
</dbReference>
<dbReference type="PANTHER" id="PTHR44846:SF1">
    <property type="entry name" value="MANNOSYL-D-GLYCERATE TRANSPORT_METABOLISM SYSTEM REPRESSOR MNGR-RELATED"/>
    <property type="match status" value="1"/>
</dbReference>
<dbReference type="Gene3D" id="3.40.1410.10">
    <property type="entry name" value="Chorismate lyase-like"/>
    <property type="match status" value="1"/>
</dbReference>
<evidence type="ECO:0000259" key="4">
    <source>
        <dbReference type="PROSITE" id="PS50949"/>
    </source>
</evidence>
<dbReference type="InterPro" id="IPR036390">
    <property type="entry name" value="WH_DNA-bd_sf"/>
</dbReference>
<dbReference type="GO" id="GO:0003677">
    <property type="term" value="F:DNA binding"/>
    <property type="evidence" value="ECO:0007669"/>
    <property type="project" value="UniProtKB-KW"/>
</dbReference>
<dbReference type="Gene3D" id="1.10.10.10">
    <property type="entry name" value="Winged helix-like DNA-binding domain superfamily/Winged helix DNA-binding domain"/>
    <property type="match status" value="1"/>
</dbReference>
<gene>
    <name evidence="5" type="ORF">HNR75_001127</name>
</gene>
<dbReference type="SMART" id="SM00345">
    <property type="entry name" value="HTH_GNTR"/>
    <property type="match status" value="1"/>
</dbReference>
<dbReference type="PRINTS" id="PR00035">
    <property type="entry name" value="HTHGNTR"/>
</dbReference>
<dbReference type="PROSITE" id="PS50949">
    <property type="entry name" value="HTH_GNTR"/>
    <property type="match status" value="1"/>
</dbReference>
<name>A0A841GIV0_9GAMM</name>
<evidence type="ECO:0000313" key="5">
    <source>
        <dbReference type="EMBL" id="MBB6055245.1"/>
    </source>
</evidence>
<evidence type="ECO:0000256" key="3">
    <source>
        <dbReference type="ARBA" id="ARBA00023163"/>
    </source>
</evidence>
<dbReference type="Pfam" id="PF07702">
    <property type="entry name" value="UTRA"/>
    <property type="match status" value="1"/>
</dbReference>
<dbReference type="GO" id="GO:0045892">
    <property type="term" value="P:negative regulation of DNA-templated transcription"/>
    <property type="evidence" value="ECO:0007669"/>
    <property type="project" value="TreeGrafter"/>
</dbReference>
<dbReference type="AlphaFoldDB" id="A0A841GIV0"/>
<dbReference type="InterPro" id="IPR000524">
    <property type="entry name" value="Tscrpt_reg_HTH_GntR"/>
</dbReference>
<dbReference type="Pfam" id="PF00392">
    <property type="entry name" value="GntR"/>
    <property type="match status" value="1"/>
</dbReference>
<dbReference type="SUPFAM" id="SSF46785">
    <property type="entry name" value="Winged helix' DNA-binding domain"/>
    <property type="match status" value="1"/>
</dbReference>
<dbReference type="InterPro" id="IPR050679">
    <property type="entry name" value="Bact_HTH_transcr_reg"/>
</dbReference>
<accession>A0A841GIV0</accession>
<keyword evidence="6" id="KW-1185">Reference proteome</keyword>
<feature type="domain" description="HTH gntR-type" evidence="4">
    <location>
        <begin position="1"/>
        <end position="68"/>
    </location>
</feature>
<dbReference type="InterPro" id="IPR036388">
    <property type="entry name" value="WH-like_DNA-bd_sf"/>
</dbReference>
<evidence type="ECO:0000256" key="1">
    <source>
        <dbReference type="ARBA" id="ARBA00023015"/>
    </source>
</evidence>
<sequence>MLYKNIAKKLRFRINSDEFAIGDVLPTERQLMEEYQASRVSIRKAIDELVTMDLIEKKQGSGTYIKQKEIVHMMQPLRSGVESSQEIGKRITSEVIEFSIVYPDTEIAQRLKISPAERVYHTKRVRKINDRPQIIEESFMPVALFPELTIRVLEHSKFEYIEDKLGLKIEGSYQEFSPVLPDKEEEQLLNIQNREPVLQITSLSNFQDGTIFDYSVMKFKASEYLHAMYVHRETQGPILSQKKLSTPDNQIHSSAPTEDTLKFYPVQ</sequence>
<dbReference type="InterPro" id="IPR011663">
    <property type="entry name" value="UTRA"/>
</dbReference>
<evidence type="ECO:0000256" key="2">
    <source>
        <dbReference type="ARBA" id="ARBA00023125"/>
    </source>
</evidence>
<reference evidence="5 6" key="1">
    <citation type="submission" date="2020-08" db="EMBL/GenBank/DDBJ databases">
        <title>Genomic Encyclopedia of Type Strains, Phase IV (KMG-IV): sequencing the most valuable type-strain genomes for metagenomic binning, comparative biology and taxonomic classification.</title>
        <authorList>
            <person name="Goeker M."/>
        </authorList>
    </citation>
    <scope>NUCLEOTIDE SEQUENCE [LARGE SCALE GENOMIC DNA]</scope>
    <source>
        <strain evidence="5 6">DSM 22975</strain>
    </source>
</reference>
<dbReference type="SUPFAM" id="SSF64288">
    <property type="entry name" value="Chorismate lyase-like"/>
    <property type="match status" value="1"/>
</dbReference>
<dbReference type="PANTHER" id="PTHR44846">
    <property type="entry name" value="MANNOSYL-D-GLYCERATE TRANSPORT/METABOLISM SYSTEM REPRESSOR MNGR-RELATED"/>
    <property type="match status" value="1"/>
</dbReference>
<keyword evidence="2" id="KW-0238">DNA-binding</keyword>